<keyword evidence="4" id="KW-1185">Reference proteome</keyword>
<name>A0ABV4NMX7_9GAMM</name>
<evidence type="ECO:0000256" key="1">
    <source>
        <dbReference type="SAM" id="MobiDB-lite"/>
    </source>
</evidence>
<evidence type="ECO:0000256" key="2">
    <source>
        <dbReference type="SAM" id="Phobius"/>
    </source>
</evidence>
<feature type="compositionally biased region" description="Basic and acidic residues" evidence="1">
    <location>
        <begin position="119"/>
        <end position="128"/>
    </location>
</feature>
<comment type="caution">
    <text evidence="3">The sequence shown here is derived from an EMBL/GenBank/DDBJ whole genome shotgun (WGS) entry which is preliminary data.</text>
</comment>
<keyword evidence="2" id="KW-0812">Transmembrane</keyword>
<dbReference type="Pfam" id="PF14333">
    <property type="entry name" value="DUF4389"/>
    <property type="match status" value="1"/>
</dbReference>
<feature type="region of interest" description="Disordered" evidence="1">
    <location>
        <begin position="110"/>
        <end position="176"/>
    </location>
</feature>
<feature type="compositionally biased region" description="Basic and acidic residues" evidence="1">
    <location>
        <begin position="141"/>
        <end position="176"/>
    </location>
</feature>
<sequence length="176" mass="19804">MKNDDLKRNLTSGNQWVRLIYMVLFGICLQIAGWLLLAVVVLQFLFSIIAGNPNDNLRRFGDQLASYIYQAVQFLIYNSEEKPFPFAEWPESDVEDDLSRYEGAEEVPVEVVATGNDDSVEKKSAPKEEEAEDAIILGSDTVERNDKPELVEESADKSSRTSSDEQGESGERGDKY</sequence>
<keyword evidence="2" id="KW-0472">Membrane</keyword>
<proteinExistence type="predicted"/>
<evidence type="ECO:0000313" key="3">
    <source>
        <dbReference type="EMBL" id="MFA0790559.1"/>
    </source>
</evidence>
<dbReference type="InterPro" id="IPR025498">
    <property type="entry name" value="DUF4389"/>
</dbReference>
<dbReference type="RefSeq" id="WP_371843267.1">
    <property type="nucleotide sequence ID" value="NZ_JBGMEL010000007.1"/>
</dbReference>
<protein>
    <submittedName>
        <fullName evidence="3">DUF4389 domain-containing protein</fullName>
    </submittedName>
</protein>
<reference evidence="3 4" key="1">
    <citation type="submission" date="2024-08" db="EMBL/GenBank/DDBJ databases">
        <authorList>
            <person name="Ishaq N."/>
        </authorList>
    </citation>
    <scope>NUCLEOTIDE SEQUENCE [LARGE SCALE GENOMIC DNA]</scope>
    <source>
        <strain evidence="3 4">JCM 30400</strain>
    </source>
</reference>
<organism evidence="3 4">
    <name type="scientific">Microbulbifer echini</name>
    <dbReference type="NCBI Taxonomy" id="1529067"/>
    <lineage>
        <taxon>Bacteria</taxon>
        <taxon>Pseudomonadati</taxon>
        <taxon>Pseudomonadota</taxon>
        <taxon>Gammaproteobacteria</taxon>
        <taxon>Cellvibrionales</taxon>
        <taxon>Microbulbiferaceae</taxon>
        <taxon>Microbulbifer</taxon>
    </lineage>
</organism>
<evidence type="ECO:0000313" key="4">
    <source>
        <dbReference type="Proteomes" id="UP001569414"/>
    </source>
</evidence>
<keyword evidence="2" id="KW-1133">Transmembrane helix</keyword>
<dbReference type="Proteomes" id="UP001569414">
    <property type="component" value="Unassembled WGS sequence"/>
</dbReference>
<gene>
    <name evidence="3" type="ORF">ACCI51_08360</name>
</gene>
<accession>A0ABV4NMX7</accession>
<dbReference type="EMBL" id="JBGMEL010000007">
    <property type="protein sequence ID" value="MFA0790559.1"/>
    <property type="molecule type" value="Genomic_DNA"/>
</dbReference>
<feature type="transmembrane region" description="Helical" evidence="2">
    <location>
        <begin position="20"/>
        <end position="49"/>
    </location>
</feature>